<dbReference type="AlphaFoldDB" id="A0A836BBD8"/>
<evidence type="ECO:0000256" key="1">
    <source>
        <dbReference type="SAM" id="MobiDB-lite"/>
    </source>
</evidence>
<feature type="signal peptide" evidence="2">
    <location>
        <begin position="1"/>
        <end position="23"/>
    </location>
</feature>
<name>A0A836BBD8_9CHLO</name>
<evidence type="ECO:0000313" key="4">
    <source>
        <dbReference type="Proteomes" id="UP000613740"/>
    </source>
</evidence>
<accession>A0A836BBD8</accession>
<gene>
    <name evidence="3" type="ORF">HYH02_001708</name>
</gene>
<proteinExistence type="predicted"/>
<comment type="caution">
    <text evidence="3">The sequence shown here is derived from an EMBL/GenBank/DDBJ whole genome shotgun (WGS) entry which is preliminary data.</text>
</comment>
<protein>
    <submittedName>
        <fullName evidence="3">Uncharacterized protein</fullName>
    </submittedName>
</protein>
<evidence type="ECO:0000256" key="2">
    <source>
        <dbReference type="SAM" id="SignalP"/>
    </source>
</evidence>
<dbReference type="Proteomes" id="UP000613740">
    <property type="component" value="Unassembled WGS sequence"/>
</dbReference>
<keyword evidence="4" id="KW-1185">Reference proteome</keyword>
<organism evidence="3 4">
    <name type="scientific">Chlamydomonas schloesseri</name>
    <dbReference type="NCBI Taxonomy" id="2026947"/>
    <lineage>
        <taxon>Eukaryota</taxon>
        <taxon>Viridiplantae</taxon>
        <taxon>Chlorophyta</taxon>
        <taxon>core chlorophytes</taxon>
        <taxon>Chlorophyceae</taxon>
        <taxon>CS clade</taxon>
        <taxon>Chlamydomonadales</taxon>
        <taxon>Chlamydomonadaceae</taxon>
        <taxon>Chlamydomonas</taxon>
    </lineage>
</organism>
<sequence length="135" mass="13654">MGFKRSVWGFSLLLAAAAAPVSAAGLAPALRLLAELPPATLEPGGEMREAATSRLLVLFSDEPAAAEAVCGRLRRALVGSYGRPYAAAAELDGALGLLGELLQAVPPLPLPQEGSAAPAAPAPQPLPLQQALVAE</sequence>
<dbReference type="EMBL" id="JAEHOD010000003">
    <property type="protein sequence ID" value="KAG2453487.1"/>
    <property type="molecule type" value="Genomic_DNA"/>
</dbReference>
<feature type="region of interest" description="Disordered" evidence="1">
    <location>
        <begin position="109"/>
        <end position="135"/>
    </location>
</feature>
<keyword evidence="2" id="KW-0732">Signal</keyword>
<reference evidence="3" key="1">
    <citation type="journal article" date="2020" name="bioRxiv">
        <title>Comparative genomics of Chlamydomonas.</title>
        <authorList>
            <person name="Craig R.J."/>
            <person name="Hasan A.R."/>
            <person name="Ness R.W."/>
            <person name="Keightley P.D."/>
        </authorList>
    </citation>
    <scope>NUCLEOTIDE SEQUENCE</scope>
    <source>
        <strain evidence="3">CCAP 11/173</strain>
    </source>
</reference>
<feature type="chain" id="PRO_5032490166" evidence="2">
    <location>
        <begin position="24"/>
        <end position="135"/>
    </location>
</feature>
<evidence type="ECO:0000313" key="3">
    <source>
        <dbReference type="EMBL" id="KAG2453487.1"/>
    </source>
</evidence>